<evidence type="ECO:0000313" key="3">
    <source>
        <dbReference type="Proteomes" id="UP001359485"/>
    </source>
</evidence>
<evidence type="ECO:0000313" key="2">
    <source>
        <dbReference type="EMBL" id="KAK6627050.1"/>
    </source>
</evidence>
<feature type="region of interest" description="Disordered" evidence="1">
    <location>
        <begin position="56"/>
        <end position="86"/>
    </location>
</feature>
<comment type="caution">
    <text evidence="2">The sequence shown here is derived from an EMBL/GenBank/DDBJ whole genome shotgun (WGS) entry which is preliminary data.</text>
</comment>
<name>A0ABR1ASY4_POLSC</name>
<evidence type="ECO:0000256" key="1">
    <source>
        <dbReference type="SAM" id="MobiDB-lite"/>
    </source>
</evidence>
<dbReference type="EMBL" id="JAWJWF010000045">
    <property type="protein sequence ID" value="KAK6627050.1"/>
    <property type="molecule type" value="Genomic_DNA"/>
</dbReference>
<dbReference type="Proteomes" id="UP001359485">
    <property type="component" value="Unassembled WGS sequence"/>
</dbReference>
<reference evidence="2 3" key="1">
    <citation type="submission" date="2023-09" db="EMBL/GenBank/DDBJ databases">
        <title>Genomes of two closely related lineages of the louse Polyplax serrata with different host specificities.</title>
        <authorList>
            <person name="Martinu J."/>
            <person name="Tarabai H."/>
            <person name="Stefka J."/>
            <person name="Hypsa V."/>
        </authorList>
    </citation>
    <scope>NUCLEOTIDE SEQUENCE [LARGE SCALE GENOMIC DNA]</scope>
    <source>
        <strain evidence="2">98ZLc_SE</strain>
    </source>
</reference>
<sequence length="86" mass="9443">MIVFCIRYEDQLAVDESGAYLAAHPAPAASPPLWVIIGFPRFVDVNVKLVSPEKRRVAVTEPQQKSDQAVEEGEAVPGRNNQLKLA</sequence>
<protein>
    <submittedName>
        <fullName evidence="2">Uncharacterized protein</fullName>
    </submittedName>
</protein>
<gene>
    <name evidence="2" type="ORF">RUM44_009527</name>
</gene>
<organism evidence="2 3">
    <name type="scientific">Polyplax serrata</name>
    <name type="common">Common mouse louse</name>
    <dbReference type="NCBI Taxonomy" id="468196"/>
    <lineage>
        <taxon>Eukaryota</taxon>
        <taxon>Metazoa</taxon>
        <taxon>Ecdysozoa</taxon>
        <taxon>Arthropoda</taxon>
        <taxon>Hexapoda</taxon>
        <taxon>Insecta</taxon>
        <taxon>Pterygota</taxon>
        <taxon>Neoptera</taxon>
        <taxon>Paraneoptera</taxon>
        <taxon>Psocodea</taxon>
        <taxon>Troctomorpha</taxon>
        <taxon>Phthiraptera</taxon>
        <taxon>Anoplura</taxon>
        <taxon>Polyplacidae</taxon>
        <taxon>Polyplax</taxon>
    </lineage>
</organism>
<accession>A0ABR1ASY4</accession>
<keyword evidence="3" id="KW-1185">Reference proteome</keyword>
<proteinExistence type="predicted"/>